<evidence type="ECO:0000259" key="6">
    <source>
        <dbReference type="PROSITE" id="PS50830"/>
    </source>
</evidence>
<dbReference type="SMART" id="SM00318">
    <property type="entry name" value="SNc"/>
    <property type="match status" value="1"/>
</dbReference>
<reference evidence="7" key="1">
    <citation type="submission" date="2022-08" db="EMBL/GenBank/DDBJ databases">
        <title>Genomic Encyclopedia of Type Strains, Phase V (KMG-V): Genome sequencing to study the core and pangenomes of soil and plant-associated prokaryotes.</title>
        <authorList>
            <person name="Whitman W."/>
        </authorList>
    </citation>
    <scope>NUCLEOTIDE SEQUENCE</scope>
    <source>
        <strain evidence="7">SP2016B</strain>
    </source>
</reference>
<feature type="region of interest" description="Disordered" evidence="4">
    <location>
        <begin position="158"/>
        <end position="233"/>
    </location>
</feature>
<dbReference type="GO" id="GO:0016787">
    <property type="term" value="F:hydrolase activity"/>
    <property type="evidence" value="ECO:0007669"/>
    <property type="project" value="UniProtKB-KW"/>
</dbReference>
<evidence type="ECO:0000256" key="3">
    <source>
        <dbReference type="ARBA" id="ARBA00022801"/>
    </source>
</evidence>
<gene>
    <name evidence="7" type="ORF">GGP82_003627</name>
</gene>
<proteinExistence type="predicted"/>
<comment type="caution">
    <text evidence="7">The sequence shown here is derived from an EMBL/GenBank/DDBJ whole genome shotgun (WGS) entry which is preliminary data.</text>
</comment>
<keyword evidence="3" id="KW-0378">Hydrolase</keyword>
<dbReference type="GO" id="GO:0004519">
    <property type="term" value="F:endonuclease activity"/>
    <property type="evidence" value="ECO:0007669"/>
    <property type="project" value="UniProtKB-KW"/>
</dbReference>
<name>A0A9X2U5E2_9BACT</name>
<dbReference type="SMART" id="SM00894">
    <property type="entry name" value="Excalibur"/>
    <property type="match status" value="1"/>
</dbReference>
<keyword evidence="2 7" id="KW-0255">Endonuclease</keyword>
<dbReference type="PANTHER" id="PTHR12302">
    <property type="entry name" value="EBNA2 BINDING PROTEIN P100"/>
    <property type="match status" value="1"/>
</dbReference>
<evidence type="ECO:0000256" key="5">
    <source>
        <dbReference type="SAM" id="SignalP"/>
    </source>
</evidence>
<feature type="compositionally biased region" description="Basic and acidic residues" evidence="4">
    <location>
        <begin position="185"/>
        <end position="209"/>
    </location>
</feature>
<dbReference type="Proteomes" id="UP001155034">
    <property type="component" value="Unassembled WGS sequence"/>
</dbReference>
<dbReference type="Pfam" id="PF05901">
    <property type="entry name" value="Excalibur"/>
    <property type="match status" value="1"/>
</dbReference>
<dbReference type="SUPFAM" id="SSF50199">
    <property type="entry name" value="Staphylococcal nuclease"/>
    <property type="match status" value="1"/>
</dbReference>
<dbReference type="PROSITE" id="PS50830">
    <property type="entry name" value="TNASE_3"/>
    <property type="match status" value="1"/>
</dbReference>
<dbReference type="PANTHER" id="PTHR12302:SF3">
    <property type="entry name" value="SERINE_THREONINE-PROTEIN KINASE 31"/>
    <property type="match status" value="1"/>
</dbReference>
<feature type="domain" description="TNase-like" evidence="6">
    <location>
        <begin position="42"/>
        <end position="164"/>
    </location>
</feature>
<evidence type="ECO:0000313" key="7">
    <source>
        <dbReference type="EMBL" id="MCS3867043.1"/>
    </source>
</evidence>
<feature type="chain" id="PRO_5040774479" evidence="5">
    <location>
        <begin position="32"/>
        <end position="233"/>
    </location>
</feature>
<evidence type="ECO:0000256" key="4">
    <source>
        <dbReference type="SAM" id="MobiDB-lite"/>
    </source>
</evidence>
<evidence type="ECO:0000256" key="2">
    <source>
        <dbReference type="ARBA" id="ARBA00022759"/>
    </source>
</evidence>
<sequence length="233" mass="25183">MPRFPKAAFLQTAFLAALLLVAVPAPNAAQAWQGDAPVEPGQTFTARVVEVTDGDTFGVRRSIGGEVTIRLHGVDTPESTQSYGRAATQAARRYIGGEDVRVSVEEIGRYGRAVARIKVGGGDLGALLIGDGLAWHYREYAPNETEYARLQKQARGASRGLWSQANPVPPWEWRDRTSGPGETSVEDRDCSDFDTRPEAQRFFERHRSDSSGGDPHNLDGDGDGQACESLPGG</sequence>
<organism evidence="7 8">
    <name type="scientific">Salinibacter ruber</name>
    <dbReference type="NCBI Taxonomy" id="146919"/>
    <lineage>
        <taxon>Bacteria</taxon>
        <taxon>Pseudomonadati</taxon>
        <taxon>Rhodothermota</taxon>
        <taxon>Rhodothermia</taxon>
        <taxon>Rhodothermales</taxon>
        <taxon>Salinibacteraceae</taxon>
        <taxon>Salinibacter</taxon>
    </lineage>
</organism>
<evidence type="ECO:0000256" key="1">
    <source>
        <dbReference type="ARBA" id="ARBA00022722"/>
    </source>
</evidence>
<dbReference type="InterPro" id="IPR008613">
    <property type="entry name" value="Excalibur_Ca-bd_domain"/>
</dbReference>
<dbReference type="AlphaFoldDB" id="A0A9X2U5E2"/>
<dbReference type="Pfam" id="PF00565">
    <property type="entry name" value="SNase"/>
    <property type="match status" value="1"/>
</dbReference>
<protein>
    <submittedName>
        <fullName evidence="7">Endonuclease YncB(Thermonuclease family)</fullName>
    </submittedName>
</protein>
<dbReference type="InterPro" id="IPR035437">
    <property type="entry name" value="SNase_OB-fold_sf"/>
</dbReference>
<feature type="signal peptide" evidence="5">
    <location>
        <begin position="1"/>
        <end position="31"/>
    </location>
</feature>
<keyword evidence="5" id="KW-0732">Signal</keyword>
<dbReference type="Gene3D" id="2.40.50.90">
    <property type="match status" value="1"/>
</dbReference>
<keyword evidence="1" id="KW-0540">Nuclease</keyword>
<evidence type="ECO:0000313" key="8">
    <source>
        <dbReference type="Proteomes" id="UP001155034"/>
    </source>
</evidence>
<accession>A0A9X2U5E2</accession>
<dbReference type="EMBL" id="JANTYZ010000033">
    <property type="protein sequence ID" value="MCS3867043.1"/>
    <property type="molecule type" value="Genomic_DNA"/>
</dbReference>
<dbReference type="RefSeq" id="WP_251930285.1">
    <property type="nucleotide sequence ID" value="NZ_CALTSD010000017.1"/>
</dbReference>
<dbReference type="InterPro" id="IPR016071">
    <property type="entry name" value="Staphylococal_nuclease_OB-fold"/>
</dbReference>